<dbReference type="SUPFAM" id="SSF54909">
    <property type="entry name" value="Dimeric alpha+beta barrel"/>
    <property type="match status" value="1"/>
</dbReference>
<organism evidence="2 3">
    <name type="scientific">Arthrobacter ginkgonis</name>
    <dbReference type="NCBI Taxonomy" id="1630594"/>
    <lineage>
        <taxon>Bacteria</taxon>
        <taxon>Bacillati</taxon>
        <taxon>Actinomycetota</taxon>
        <taxon>Actinomycetes</taxon>
        <taxon>Micrococcales</taxon>
        <taxon>Micrococcaceae</taxon>
        <taxon>Arthrobacter</taxon>
    </lineage>
</organism>
<comment type="caution">
    <text evidence="2">The sequence shown here is derived from an EMBL/GenBank/DDBJ whole genome shotgun (WGS) entry which is preliminary data.</text>
</comment>
<proteinExistence type="predicted"/>
<dbReference type="Proteomes" id="UP001500752">
    <property type="component" value="Unassembled WGS sequence"/>
</dbReference>
<dbReference type="InterPro" id="IPR011008">
    <property type="entry name" value="Dimeric_a/b-barrel"/>
</dbReference>
<gene>
    <name evidence="2" type="ORF">GCM10023081_39550</name>
</gene>
<name>A0ABP7D5S9_9MICC</name>
<keyword evidence="3" id="KW-1185">Reference proteome</keyword>
<protein>
    <submittedName>
        <fullName evidence="2">DUF1330 domain-containing protein</fullName>
    </submittedName>
</protein>
<dbReference type="PANTHER" id="PTHR41521">
    <property type="match status" value="1"/>
</dbReference>
<dbReference type="Gene3D" id="3.30.70.100">
    <property type="match status" value="1"/>
</dbReference>
<dbReference type="EMBL" id="BAABEO010000026">
    <property type="protein sequence ID" value="GAA3698736.1"/>
    <property type="molecule type" value="Genomic_DNA"/>
</dbReference>
<dbReference type="Pfam" id="PF07045">
    <property type="entry name" value="DUF1330"/>
    <property type="match status" value="1"/>
</dbReference>
<dbReference type="PANTHER" id="PTHR41521:SF4">
    <property type="entry name" value="BLR0684 PROTEIN"/>
    <property type="match status" value="1"/>
</dbReference>
<reference evidence="3" key="1">
    <citation type="journal article" date="2019" name="Int. J. Syst. Evol. Microbiol.">
        <title>The Global Catalogue of Microorganisms (GCM) 10K type strain sequencing project: providing services to taxonomists for standard genome sequencing and annotation.</title>
        <authorList>
            <consortium name="The Broad Institute Genomics Platform"/>
            <consortium name="The Broad Institute Genome Sequencing Center for Infectious Disease"/>
            <person name="Wu L."/>
            <person name="Ma J."/>
        </authorList>
    </citation>
    <scope>NUCLEOTIDE SEQUENCE [LARGE SCALE GENOMIC DNA]</scope>
    <source>
        <strain evidence="3">JCM 30742</strain>
    </source>
</reference>
<evidence type="ECO:0000313" key="2">
    <source>
        <dbReference type="EMBL" id="GAA3698736.1"/>
    </source>
</evidence>
<evidence type="ECO:0000313" key="3">
    <source>
        <dbReference type="Proteomes" id="UP001500752"/>
    </source>
</evidence>
<dbReference type="InterPro" id="IPR010753">
    <property type="entry name" value="DUF1330"/>
</dbReference>
<sequence>MMSAFVVVALDVNDEEKFGEYVANVAASFAKYNVEVLAASDELDTIEGVAPSGRIVMLRFQSSAQARQWYESPEYQRVLPLRHAAADTRFMTVVEGLSEA</sequence>
<accession>A0ABP7D5S9</accession>
<feature type="domain" description="DUF1330" evidence="1">
    <location>
        <begin position="3"/>
        <end position="96"/>
    </location>
</feature>
<evidence type="ECO:0000259" key="1">
    <source>
        <dbReference type="Pfam" id="PF07045"/>
    </source>
</evidence>